<dbReference type="Gene3D" id="3.20.20.80">
    <property type="entry name" value="Glycosidases"/>
    <property type="match status" value="3"/>
</dbReference>
<dbReference type="Gene3D" id="3.10.50.10">
    <property type="match status" value="1"/>
</dbReference>
<accession>A0A8R1UIP6</accession>
<dbReference type="SMART" id="SM00636">
    <property type="entry name" value="Glyco_18"/>
    <property type="match status" value="1"/>
</dbReference>
<proteinExistence type="predicted"/>
<reference evidence="3" key="2">
    <citation type="submission" date="2022-06" db="UniProtKB">
        <authorList>
            <consortium name="EnsemblMetazoa"/>
        </authorList>
    </citation>
    <scope>IDENTIFICATION</scope>
    <source>
        <strain evidence="3">PS312</strain>
    </source>
</reference>
<dbReference type="PANTHER" id="PTHR11177:SF400">
    <property type="entry name" value="ENDOCHITINASE-RELATED"/>
    <property type="match status" value="1"/>
</dbReference>
<feature type="signal peptide" evidence="2">
    <location>
        <begin position="1"/>
        <end position="20"/>
    </location>
</feature>
<evidence type="ECO:0000313" key="3">
    <source>
        <dbReference type="EnsemblMetazoa" id="PPA27618.1"/>
    </source>
</evidence>
<dbReference type="GO" id="GO:0004568">
    <property type="term" value="F:chitinase activity"/>
    <property type="evidence" value="ECO:0000318"/>
    <property type="project" value="GO_Central"/>
</dbReference>
<organism evidence="3 4">
    <name type="scientific">Pristionchus pacificus</name>
    <name type="common">Parasitic nematode worm</name>
    <dbReference type="NCBI Taxonomy" id="54126"/>
    <lineage>
        <taxon>Eukaryota</taxon>
        <taxon>Metazoa</taxon>
        <taxon>Ecdysozoa</taxon>
        <taxon>Nematoda</taxon>
        <taxon>Chromadorea</taxon>
        <taxon>Rhabditida</taxon>
        <taxon>Rhabditina</taxon>
        <taxon>Diplogasteromorpha</taxon>
        <taxon>Diplogasteroidea</taxon>
        <taxon>Neodiplogasteridae</taxon>
        <taxon>Pristionchus</taxon>
    </lineage>
</organism>
<dbReference type="GO" id="GO:0008061">
    <property type="term" value="F:chitin binding"/>
    <property type="evidence" value="ECO:0007669"/>
    <property type="project" value="InterPro"/>
</dbReference>
<evidence type="ECO:0000256" key="1">
    <source>
        <dbReference type="SAM" id="MobiDB-lite"/>
    </source>
</evidence>
<dbReference type="InterPro" id="IPR029070">
    <property type="entry name" value="Chitinase_insertion_sf"/>
</dbReference>
<dbReference type="GO" id="GO:0006032">
    <property type="term" value="P:chitin catabolic process"/>
    <property type="evidence" value="ECO:0000318"/>
    <property type="project" value="GO_Central"/>
</dbReference>
<dbReference type="EnsemblMetazoa" id="PPA27618.1">
    <property type="protein sequence ID" value="PPA27618.1"/>
    <property type="gene ID" value="WBGene00117172"/>
</dbReference>
<reference evidence="4" key="1">
    <citation type="journal article" date="2008" name="Nat. Genet.">
        <title>The Pristionchus pacificus genome provides a unique perspective on nematode lifestyle and parasitism.</title>
        <authorList>
            <person name="Dieterich C."/>
            <person name="Clifton S.W."/>
            <person name="Schuster L.N."/>
            <person name="Chinwalla A."/>
            <person name="Delehaunty K."/>
            <person name="Dinkelacker I."/>
            <person name="Fulton L."/>
            <person name="Fulton R."/>
            <person name="Godfrey J."/>
            <person name="Minx P."/>
            <person name="Mitreva M."/>
            <person name="Roeseler W."/>
            <person name="Tian H."/>
            <person name="Witte H."/>
            <person name="Yang S.P."/>
            <person name="Wilson R.K."/>
            <person name="Sommer R.J."/>
        </authorList>
    </citation>
    <scope>NUCLEOTIDE SEQUENCE [LARGE SCALE GENOMIC DNA]</scope>
    <source>
        <strain evidence="4">PS312</strain>
    </source>
</reference>
<keyword evidence="4" id="KW-1185">Reference proteome</keyword>
<sequence>MKPLWSIVLLLLAVVAGSRADPTTTTTGPTTLATTTEAPESAQDPLKGSCALYCFITPEKTERVDFSLYANLTSCTHFVYGMGEMTSGFQYKGPSTQDEPTHSYPGNLHFLRKLKRTNPNATILLGLHLNQRDSFISSPPTRVKLASSLILTARDLTVHGLFLRVDRPFIDNPRFEFFFKDLHSANNSLPVTLAVPLPLVVSSYTHILDAAPYVKTVYLMSTPTMNRLAQLDPLLPSSATPPEQTISYNANILVDKGIPMRKIVVGLTTGAVVYRNYLVDSLRGEAEGELDSLQETCGTIGEKILDTATATEMVKNTHTHRIVFSNAPIEASLGKKGECGLDGGKFPALRMAAENMQCVDDVGHVRSCTRLCYINSPHQLHQLHPAACSHIVVEATLSASNLWPLIFMLGEVKLSEDGAATARWIRGWHVPRKPKLVISLGPRATSDIWRIVTSLQYYRQSVIRQLQALMTEWRASGVEISWTLGQLDLPSDATNLEQLVGEMRKAVGTNTTVALAVSHLSTVSKRYASMTTLNKTVDFVVLHSHRFHSTRQPFTGHHSPLFAKSEILPDTRNTVEGMVAEWHATLKMKRSQIIMGITAEPLSMNLHGNDRADASPPFGMGATPSFSMPLLRSEDGDKRAVNGKRVCELERDGASRTEFIESIGVPFLVNGAQFVAYENERSVAMKTTWASLNQLGGIALFEVQLDNPEGECPKQPFNLLNTIIRTQVCETCVREDDVLPCNSPFTTSCSYRLPTHNEKRPMPASRIPFESCTQVVIEEVLLNQNGQRIPTVTTMLARTLNFRDDTAREAMVKLTSEQPHMGMKRTIVSVRCDMTNFWFKQLLRNKVESLVLDVWAASLGRSRKPRRTRHYQCTPPGVGAFDSLVRSMRKHLIDSTPYMKCHHTLSLRLPIYTRNLTEKYDVSTLNTVQHVVLEPFSDPPRDVVTHVNSPLFPSNGHDNDIDFTSNLTEIGVAATNPRVIGQAQVCALLKPRLNVTIEPTMQWDRIAAYALTEKREWMSMQNQQTIAYKYPTVLQIFYAVREQLGGVGLLSLNEDDWEGRCGSGEFPLLTAARARCLAGV</sequence>
<dbReference type="Proteomes" id="UP000005239">
    <property type="component" value="Unassembled WGS sequence"/>
</dbReference>
<dbReference type="InterPro" id="IPR011583">
    <property type="entry name" value="Chitinase_II/V-like_cat"/>
</dbReference>
<dbReference type="InterPro" id="IPR050314">
    <property type="entry name" value="Glycosyl_Hydrlase_18"/>
</dbReference>
<dbReference type="PANTHER" id="PTHR11177">
    <property type="entry name" value="CHITINASE"/>
    <property type="match status" value="1"/>
</dbReference>
<feature type="region of interest" description="Disordered" evidence="1">
    <location>
        <begin position="20"/>
        <end position="44"/>
    </location>
</feature>
<dbReference type="SUPFAM" id="SSF51445">
    <property type="entry name" value="(Trans)glycosidases"/>
    <property type="match status" value="2"/>
</dbReference>
<dbReference type="InterPro" id="IPR017853">
    <property type="entry name" value="GH"/>
</dbReference>
<dbReference type="InterPro" id="IPR001223">
    <property type="entry name" value="Glyco_hydro18_cat"/>
</dbReference>
<dbReference type="PROSITE" id="PS51910">
    <property type="entry name" value="GH18_2"/>
    <property type="match status" value="2"/>
</dbReference>
<keyword evidence="2" id="KW-0732">Signal</keyword>
<evidence type="ECO:0000313" key="4">
    <source>
        <dbReference type="Proteomes" id="UP000005239"/>
    </source>
</evidence>
<dbReference type="AlphaFoldDB" id="A0A2A6BHP4"/>
<dbReference type="Pfam" id="PF00704">
    <property type="entry name" value="Glyco_hydro_18"/>
    <property type="match status" value="1"/>
</dbReference>
<dbReference type="OrthoDB" id="73875at2759"/>
<gene>
    <name evidence="3" type="primary">WBGene00117172</name>
</gene>
<feature type="chain" id="PRO_5043915663" evidence="2">
    <location>
        <begin position="21"/>
        <end position="1080"/>
    </location>
</feature>
<dbReference type="GO" id="GO:0005975">
    <property type="term" value="P:carbohydrate metabolic process"/>
    <property type="evidence" value="ECO:0007669"/>
    <property type="project" value="InterPro"/>
</dbReference>
<name>A0A2A6BHP4_PRIPA</name>
<feature type="compositionally biased region" description="Low complexity" evidence="1">
    <location>
        <begin position="23"/>
        <end position="36"/>
    </location>
</feature>
<dbReference type="GO" id="GO:0005576">
    <property type="term" value="C:extracellular region"/>
    <property type="evidence" value="ECO:0000318"/>
    <property type="project" value="GO_Central"/>
</dbReference>
<accession>A0A2A6BHP4</accession>
<evidence type="ECO:0000256" key="2">
    <source>
        <dbReference type="SAM" id="SignalP"/>
    </source>
</evidence>
<protein>
    <submittedName>
        <fullName evidence="3">Cht-3</fullName>
    </submittedName>
</protein>